<name>A0A1R3HJH3_9ROSI</name>
<evidence type="ECO:0000313" key="1">
    <source>
        <dbReference type="EMBL" id="OMO70414.1"/>
    </source>
</evidence>
<comment type="caution">
    <text evidence="1">The sequence shown here is derived from an EMBL/GenBank/DDBJ whole genome shotgun (WGS) entry which is preliminary data.</text>
</comment>
<accession>A0A1R3HJH3</accession>
<dbReference type="AlphaFoldDB" id="A0A1R3HJH3"/>
<proteinExistence type="predicted"/>
<protein>
    <submittedName>
        <fullName evidence="1">Uncharacterized protein</fullName>
    </submittedName>
</protein>
<keyword evidence="2" id="KW-1185">Reference proteome</keyword>
<evidence type="ECO:0000313" key="2">
    <source>
        <dbReference type="Proteomes" id="UP000187203"/>
    </source>
</evidence>
<organism evidence="1 2">
    <name type="scientific">Corchorus olitorius</name>
    <dbReference type="NCBI Taxonomy" id="93759"/>
    <lineage>
        <taxon>Eukaryota</taxon>
        <taxon>Viridiplantae</taxon>
        <taxon>Streptophyta</taxon>
        <taxon>Embryophyta</taxon>
        <taxon>Tracheophyta</taxon>
        <taxon>Spermatophyta</taxon>
        <taxon>Magnoliopsida</taxon>
        <taxon>eudicotyledons</taxon>
        <taxon>Gunneridae</taxon>
        <taxon>Pentapetalae</taxon>
        <taxon>rosids</taxon>
        <taxon>malvids</taxon>
        <taxon>Malvales</taxon>
        <taxon>Malvaceae</taxon>
        <taxon>Grewioideae</taxon>
        <taxon>Apeibeae</taxon>
        <taxon>Corchorus</taxon>
    </lineage>
</organism>
<dbReference type="Proteomes" id="UP000187203">
    <property type="component" value="Unassembled WGS sequence"/>
</dbReference>
<dbReference type="EMBL" id="AWUE01019997">
    <property type="protein sequence ID" value="OMO70414.1"/>
    <property type="molecule type" value="Genomic_DNA"/>
</dbReference>
<gene>
    <name evidence="1" type="ORF">COLO4_28610</name>
</gene>
<sequence>MAATKVAVCQFQSCQPPAAEEAALGLITNHKTRTNIHDIV</sequence>
<reference evidence="2" key="1">
    <citation type="submission" date="2013-09" db="EMBL/GenBank/DDBJ databases">
        <title>Corchorus olitorius genome sequencing.</title>
        <authorList>
            <person name="Alam M."/>
            <person name="Haque M.S."/>
            <person name="Islam M.S."/>
            <person name="Emdad E.M."/>
            <person name="Islam M.M."/>
            <person name="Ahmed B."/>
            <person name="Halim A."/>
            <person name="Hossen Q.M.M."/>
            <person name="Hossain M.Z."/>
            <person name="Ahmed R."/>
            <person name="Khan M.M."/>
            <person name="Islam R."/>
            <person name="Rashid M.M."/>
            <person name="Khan S.A."/>
            <person name="Rahman M.S."/>
            <person name="Alam M."/>
            <person name="Yahiya A.S."/>
            <person name="Khan M.S."/>
            <person name="Azam M.S."/>
            <person name="Haque T."/>
            <person name="Lashkar M.Z.H."/>
            <person name="Akhand A.I."/>
            <person name="Morshed G."/>
            <person name="Roy S."/>
            <person name="Uddin K.S."/>
            <person name="Rabeya T."/>
            <person name="Hossain A.S."/>
            <person name="Chowdhury A."/>
            <person name="Snigdha A.R."/>
            <person name="Mortoza M.S."/>
            <person name="Matin S.A."/>
            <person name="Hoque S.M.E."/>
            <person name="Islam M.K."/>
            <person name="Roy D.K."/>
            <person name="Haider R."/>
            <person name="Moosa M.M."/>
            <person name="Elias S.M."/>
            <person name="Hasan A.M."/>
            <person name="Jahan S."/>
            <person name="Shafiuddin M."/>
            <person name="Mahmood N."/>
            <person name="Shommy N.S."/>
        </authorList>
    </citation>
    <scope>NUCLEOTIDE SEQUENCE [LARGE SCALE GENOMIC DNA]</scope>
    <source>
        <strain evidence="2">cv. O-4</strain>
    </source>
</reference>